<name>A0ABN7VX63_GIGMA</name>
<dbReference type="Proteomes" id="UP000789901">
    <property type="component" value="Unassembled WGS sequence"/>
</dbReference>
<proteinExistence type="predicted"/>
<evidence type="ECO:0000313" key="2">
    <source>
        <dbReference type="Proteomes" id="UP000789901"/>
    </source>
</evidence>
<evidence type="ECO:0000313" key="1">
    <source>
        <dbReference type="EMBL" id="CAG8803828.1"/>
    </source>
</evidence>
<feature type="non-terminal residue" evidence="1">
    <location>
        <position position="70"/>
    </location>
</feature>
<protein>
    <submittedName>
        <fullName evidence="1">38642_t:CDS:1</fullName>
    </submittedName>
</protein>
<dbReference type="EMBL" id="CAJVQB010024292">
    <property type="protein sequence ID" value="CAG8803828.1"/>
    <property type="molecule type" value="Genomic_DNA"/>
</dbReference>
<organism evidence="1 2">
    <name type="scientific">Gigaspora margarita</name>
    <dbReference type="NCBI Taxonomy" id="4874"/>
    <lineage>
        <taxon>Eukaryota</taxon>
        <taxon>Fungi</taxon>
        <taxon>Fungi incertae sedis</taxon>
        <taxon>Mucoromycota</taxon>
        <taxon>Glomeromycotina</taxon>
        <taxon>Glomeromycetes</taxon>
        <taxon>Diversisporales</taxon>
        <taxon>Gigasporaceae</taxon>
        <taxon>Gigaspora</taxon>
    </lineage>
</organism>
<sequence length="70" mass="8140">MVEFIEFCIHHSITSAQSIGRLLKGKFPGRKVYQKGLYYTIQAAKKKLVIRVEFDASDLMKHLYLQHAKD</sequence>
<gene>
    <name evidence="1" type="ORF">GMARGA_LOCUS23730</name>
</gene>
<keyword evidence="2" id="KW-1185">Reference proteome</keyword>
<accession>A0ABN7VX63</accession>
<comment type="caution">
    <text evidence="1">The sequence shown here is derived from an EMBL/GenBank/DDBJ whole genome shotgun (WGS) entry which is preliminary data.</text>
</comment>
<reference evidence="1 2" key="1">
    <citation type="submission" date="2021-06" db="EMBL/GenBank/DDBJ databases">
        <authorList>
            <person name="Kallberg Y."/>
            <person name="Tangrot J."/>
            <person name="Rosling A."/>
        </authorList>
    </citation>
    <scope>NUCLEOTIDE SEQUENCE [LARGE SCALE GENOMIC DNA]</scope>
    <source>
        <strain evidence="1 2">120-4 pot B 10/14</strain>
    </source>
</reference>